<feature type="domain" description="Allantoicase" evidence="2">
    <location>
        <begin position="36"/>
        <end position="179"/>
    </location>
</feature>
<comment type="similarity">
    <text evidence="1">Belongs to the allantoicase family.</text>
</comment>
<dbReference type="GO" id="GO:0004037">
    <property type="term" value="F:allantoicase activity"/>
    <property type="evidence" value="ECO:0007669"/>
    <property type="project" value="InterPro"/>
</dbReference>
<organism evidence="3 4">
    <name type="scientific">Parasitella parasitica</name>
    <dbReference type="NCBI Taxonomy" id="35722"/>
    <lineage>
        <taxon>Eukaryota</taxon>
        <taxon>Fungi</taxon>
        <taxon>Fungi incertae sedis</taxon>
        <taxon>Mucoromycota</taxon>
        <taxon>Mucoromycotina</taxon>
        <taxon>Mucoromycetes</taxon>
        <taxon>Mucorales</taxon>
        <taxon>Mucorineae</taxon>
        <taxon>Mucoraceae</taxon>
        <taxon>Parasitella</taxon>
    </lineage>
</organism>
<reference evidence="3 4" key="1">
    <citation type="submission" date="2014-09" db="EMBL/GenBank/DDBJ databases">
        <authorList>
            <person name="Ellenberger Sabrina"/>
        </authorList>
    </citation>
    <scope>NUCLEOTIDE SEQUENCE [LARGE SCALE GENOMIC DNA]</scope>
    <source>
        <strain evidence="3 4">CBS 412.66</strain>
    </source>
</reference>
<dbReference type="SUPFAM" id="SSF49785">
    <property type="entry name" value="Galactose-binding domain-like"/>
    <property type="match status" value="2"/>
</dbReference>
<accession>A0A0B7NBC4</accession>
<dbReference type="Gene3D" id="2.60.120.260">
    <property type="entry name" value="Galactose-binding domain-like"/>
    <property type="match status" value="2"/>
</dbReference>
<dbReference type="AlphaFoldDB" id="A0A0B7NBC4"/>
<dbReference type="PANTHER" id="PTHR12045:SF3">
    <property type="entry name" value="INACTIVE ALLANTOICASE-RELATED"/>
    <property type="match status" value="1"/>
</dbReference>
<keyword evidence="4" id="KW-1185">Reference proteome</keyword>
<protein>
    <recommendedName>
        <fullName evidence="2">Allantoicase domain-containing protein</fullName>
    </recommendedName>
</protein>
<dbReference type="PANTHER" id="PTHR12045">
    <property type="entry name" value="ALLANTOICASE"/>
    <property type="match status" value="1"/>
</dbReference>
<evidence type="ECO:0000259" key="2">
    <source>
        <dbReference type="Pfam" id="PF03561"/>
    </source>
</evidence>
<gene>
    <name evidence="3" type="primary">PARPA_08941.1 scaffold 35302</name>
</gene>
<name>A0A0B7NBC4_9FUNG</name>
<dbReference type="InterPro" id="IPR005164">
    <property type="entry name" value="Allantoicase"/>
</dbReference>
<feature type="domain" description="Allantoicase" evidence="2">
    <location>
        <begin position="198"/>
        <end position="337"/>
    </location>
</feature>
<dbReference type="Pfam" id="PF03561">
    <property type="entry name" value="Allantoicase"/>
    <property type="match status" value="2"/>
</dbReference>
<evidence type="ECO:0000256" key="1">
    <source>
        <dbReference type="ARBA" id="ARBA00009242"/>
    </source>
</evidence>
<sequence>MGNVISSQKHHYLKTKELKETGFESLIEVSSCVRGAIIELVSDDSCGDAINLLKAAKVDRSLNLDDLGDNTDGWLTKRHESAGSATVTLCNDSKIVGIDIDTTGFTDSCPSCASVEGYQYSTMTHLFSYNQWQVVLPQSRINADSHNFFSIKDTNVYSSVRLNIVPGGGIARFRVYGEISPDWSDTSKDYNLASANLGARIVRWTDQRNANNPSILFDNGTEISDGWLTPRSRFGEGRNDFILIQLATAGILESITIDTTGFGANLPENVFIQGCYSEDIDPHHDQFASWTCLVSYGPVGPADETVFYNSYKKPVTHIRLYLIPDGGIQQIKVMGKPSKKDKKQPLLIQPSAKEKSIQDWVKKQEDKVVGAMIDQYNKRSAVEQLNVVDHTTNRSKRLRSD</sequence>
<dbReference type="InterPro" id="IPR015908">
    <property type="entry name" value="Allantoicase_dom"/>
</dbReference>
<dbReference type="Proteomes" id="UP000054107">
    <property type="component" value="Unassembled WGS sequence"/>
</dbReference>
<proteinExistence type="inferred from homology"/>
<dbReference type="OrthoDB" id="10266039at2759"/>
<evidence type="ECO:0000313" key="4">
    <source>
        <dbReference type="Proteomes" id="UP000054107"/>
    </source>
</evidence>
<dbReference type="GO" id="GO:0000256">
    <property type="term" value="P:allantoin catabolic process"/>
    <property type="evidence" value="ECO:0007669"/>
    <property type="project" value="InterPro"/>
</dbReference>
<dbReference type="InterPro" id="IPR008979">
    <property type="entry name" value="Galactose-bd-like_sf"/>
</dbReference>
<dbReference type="EMBL" id="LN731702">
    <property type="protein sequence ID" value="CEP14756.1"/>
    <property type="molecule type" value="Genomic_DNA"/>
</dbReference>
<evidence type="ECO:0000313" key="3">
    <source>
        <dbReference type="EMBL" id="CEP14756.1"/>
    </source>
</evidence>
<dbReference type="STRING" id="35722.A0A0B7NBC4"/>